<accession>A0AAU9AR22</accession>
<name>A0AAU9AR22_LYSEN</name>
<protein>
    <submittedName>
        <fullName evidence="1">Uncharacterized protein</fullName>
    </submittedName>
</protein>
<proteinExistence type="predicted"/>
<dbReference type="KEGG" id="lem:LEN_1834"/>
<evidence type="ECO:0000313" key="1">
    <source>
        <dbReference type="EMBL" id="BAV97321.1"/>
    </source>
</evidence>
<dbReference type="Proteomes" id="UP000218824">
    <property type="component" value="Chromosome"/>
</dbReference>
<reference evidence="1 2" key="1">
    <citation type="journal article" date="2017" name="DNA Res.">
        <title>Complete genome sequence and expression profile of the commercial lytic enzyme producer Lysobacter enzymogenes M497-1.</title>
        <authorList>
            <person name="Takami H."/>
            <person name="Toyoda A."/>
            <person name="Uchiyama I."/>
            <person name="Itoh T."/>
            <person name="Takaki Y."/>
            <person name="Arai W."/>
            <person name="Nishi S."/>
            <person name="Kawai M."/>
            <person name="Shinya K."/>
            <person name="Ikeda H."/>
        </authorList>
    </citation>
    <scope>NUCLEOTIDE SEQUENCE [LARGE SCALE GENOMIC DNA]</scope>
    <source>
        <strain evidence="1 2">M497-1</strain>
    </source>
</reference>
<organism evidence="1 2">
    <name type="scientific">Lysobacter enzymogenes</name>
    <dbReference type="NCBI Taxonomy" id="69"/>
    <lineage>
        <taxon>Bacteria</taxon>
        <taxon>Pseudomonadati</taxon>
        <taxon>Pseudomonadota</taxon>
        <taxon>Gammaproteobacteria</taxon>
        <taxon>Lysobacterales</taxon>
        <taxon>Lysobacteraceae</taxon>
        <taxon>Lysobacter</taxon>
    </lineage>
</organism>
<dbReference type="AlphaFoldDB" id="A0AAU9AR22"/>
<sequence length="78" mass="8179">MPAGACCLAQCLVATKGKARRFVGAFAVAQPDELIGFLRAAIAGDDLRELLIGPAPGAALEWVVHIDEDAQCVRYVPA</sequence>
<evidence type="ECO:0000313" key="2">
    <source>
        <dbReference type="Proteomes" id="UP000218824"/>
    </source>
</evidence>
<gene>
    <name evidence="1" type="ORF">LEN_1834</name>
</gene>
<dbReference type="EMBL" id="AP014940">
    <property type="protein sequence ID" value="BAV97321.1"/>
    <property type="molecule type" value="Genomic_DNA"/>
</dbReference>